<keyword evidence="1" id="KW-0132">Cell division</keyword>
<feature type="compositionally biased region" description="Polar residues" evidence="5">
    <location>
        <begin position="116"/>
        <end position="125"/>
    </location>
</feature>
<dbReference type="SUPFAM" id="SSF47954">
    <property type="entry name" value="Cyclin-like"/>
    <property type="match status" value="2"/>
</dbReference>
<comment type="caution">
    <text evidence="8">The sequence shown here is derived from an EMBL/GenBank/DDBJ whole genome shotgun (WGS) entry which is preliminary data.</text>
</comment>
<dbReference type="InterPro" id="IPR006671">
    <property type="entry name" value="Cyclin_N"/>
</dbReference>
<feature type="domain" description="Cyclin-like" evidence="6">
    <location>
        <begin position="320"/>
        <end position="404"/>
    </location>
</feature>
<dbReference type="InterPro" id="IPR004367">
    <property type="entry name" value="Cyclin_C-dom"/>
</dbReference>
<dbReference type="GO" id="GO:0044772">
    <property type="term" value="P:mitotic cell cycle phase transition"/>
    <property type="evidence" value="ECO:0007669"/>
    <property type="project" value="InterPro"/>
</dbReference>
<evidence type="ECO:0000256" key="1">
    <source>
        <dbReference type="ARBA" id="ARBA00022618"/>
    </source>
</evidence>
<dbReference type="PROSITE" id="PS00292">
    <property type="entry name" value="CYCLINS"/>
    <property type="match status" value="1"/>
</dbReference>
<dbReference type="FunCoup" id="G4TGB9">
    <property type="interactions" value="674"/>
</dbReference>
<feature type="domain" description="Cyclin C-terminal" evidence="7">
    <location>
        <begin position="413"/>
        <end position="544"/>
    </location>
</feature>
<dbReference type="PANTHER" id="PTHR10177">
    <property type="entry name" value="CYCLINS"/>
    <property type="match status" value="1"/>
</dbReference>
<dbReference type="Pfam" id="PF02984">
    <property type="entry name" value="Cyclin_C"/>
    <property type="match status" value="1"/>
</dbReference>
<dbReference type="FunFam" id="1.10.472.10:FF:000001">
    <property type="entry name" value="G2/mitotic-specific cyclin"/>
    <property type="match status" value="1"/>
</dbReference>
<dbReference type="CDD" id="cd20512">
    <property type="entry name" value="CYCLIN_CLBs_yeast_rpt2"/>
    <property type="match status" value="1"/>
</dbReference>
<evidence type="ECO:0000313" key="8">
    <source>
        <dbReference type="EMBL" id="CCA70346.1"/>
    </source>
</evidence>
<name>G4TGB9_SERID</name>
<dbReference type="Gene3D" id="1.10.472.10">
    <property type="entry name" value="Cyclin-like"/>
    <property type="match status" value="2"/>
</dbReference>
<comment type="similarity">
    <text evidence="4">Belongs to the cyclin family.</text>
</comment>
<dbReference type="InterPro" id="IPR048258">
    <property type="entry name" value="Cyclins_cyclin-box"/>
</dbReference>
<dbReference type="SMART" id="SM01332">
    <property type="entry name" value="Cyclin_C"/>
    <property type="match status" value="1"/>
</dbReference>
<accession>G4TGB9</accession>
<keyword evidence="2 4" id="KW-0195">Cyclin</keyword>
<dbReference type="SMART" id="SM00385">
    <property type="entry name" value="CYCLIN"/>
    <property type="match status" value="2"/>
</dbReference>
<dbReference type="InterPro" id="IPR013763">
    <property type="entry name" value="Cyclin-like_dom"/>
</dbReference>
<feature type="domain" description="Cyclin-like" evidence="6">
    <location>
        <begin position="417"/>
        <end position="515"/>
    </location>
</feature>
<sequence length="594" mass="65401">MSKPAVLGDKATTKPVVKETAPLKPTVASVRPRAALSTQQQENTNVAGKRKRDALGDATNGKVKVDASSKPSIAVAPVARPASSLQRASSTSSKPAAASTTAAAARVRAPLGVKSKNINPTTSINDKGKQSDTESTVSSAANARIIRRPGSVKRTLPSTTTAAAAAAKTSVTVSRKVTQTVREETKTQVVDGHKARVERIRATTKVQKVAVREDVDEDELRSHKRPRLSSEDREVPEAKELTKVTVEKVKEVLTQVTRKAEDETPDDLDKEDSEDPLMVAEYVVEIFEYLRALEKTTMPNPRYMEFQKALKPHMRGILGDWIIGIHRSLRMVPETLFIAMNLVDRFLSVRAISIEKVQLVGVVCLLIASKYEEICAPTISMMLRFSAKGSGVDEIKEAEKYVLKSLKYNLSYSSPITFLRRISKADGFDAESRTLAKYLVEIYCVDYELVQFPPSCIAAAAMWLARLALDRGEWVSIAFLSPSTTADDVLQTANLAHYAGYKEAEILPCVNVMLNYILKDPQHSAIFEKYASRKFNKASVYMRSWALARWDQGSEVDLPECLEALMEDSRLRVLAGRGGVVELIEGPNFGDEAR</sequence>
<feature type="region of interest" description="Disordered" evidence="5">
    <location>
        <begin position="1"/>
        <end position="158"/>
    </location>
</feature>
<gene>
    <name evidence="8" type="ORF">PIIN_04285</name>
</gene>
<evidence type="ECO:0000256" key="4">
    <source>
        <dbReference type="RuleBase" id="RU000383"/>
    </source>
</evidence>
<dbReference type="PIRSF" id="PIRSF001771">
    <property type="entry name" value="Cyclin_A_B_D_E"/>
    <property type="match status" value="1"/>
</dbReference>
<dbReference type="GO" id="GO:0016538">
    <property type="term" value="F:cyclin-dependent protein serine/threonine kinase regulator activity"/>
    <property type="evidence" value="ECO:0007669"/>
    <property type="project" value="InterPro"/>
</dbReference>
<feature type="compositionally biased region" description="Polar residues" evidence="5">
    <location>
        <begin position="36"/>
        <end position="46"/>
    </location>
</feature>
<dbReference type="EMBL" id="CAFZ01000080">
    <property type="protein sequence ID" value="CCA70346.1"/>
    <property type="molecule type" value="Genomic_DNA"/>
</dbReference>
<organism evidence="8 9">
    <name type="scientific">Serendipita indica (strain DSM 11827)</name>
    <name type="common">Root endophyte fungus</name>
    <name type="synonym">Piriformospora indica</name>
    <dbReference type="NCBI Taxonomy" id="1109443"/>
    <lineage>
        <taxon>Eukaryota</taxon>
        <taxon>Fungi</taxon>
        <taxon>Dikarya</taxon>
        <taxon>Basidiomycota</taxon>
        <taxon>Agaricomycotina</taxon>
        <taxon>Agaricomycetes</taxon>
        <taxon>Sebacinales</taxon>
        <taxon>Serendipitaceae</taxon>
        <taxon>Serendipita</taxon>
    </lineage>
</organism>
<evidence type="ECO:0000256" key="2">
    <source>
        <dbReference type="ARBA" id="ARBA00023127"/>
    </source>
</evidence>
<dbReference type="OrthoDB" id="5590282at2759"/>
<evidence type="ECO:0000259" key="7">
    <source>
        <dbReference type="SMART" id="SM01332"/>
    </source>
</evidence>
<evidence type="ECO:0000256" key="5">
    <source>
        <dbReference type="SAM" id="MobiDB-lite"/>
    </source>
</evidence>
<dbReference type="eggNOG" id="KOG0653">
    <property type="taxonomic scope" value="Eukaryota"/>
</dbReference>
<dbReference type="InterPro" id="IPR046965">
    <property type="entry name" value="Cyclin_A/B-like"/>
</dbReference>
<evidence type="ECO:0000259" key="6">
    <source>
        <dbReference type="SMART" id="SM00385"/>
    </source>
</evidence>
<dbReference type="Pfam" id="PF00134">
    <property type="entry name" value="Cyclin_N"/>
    <property type="match status" value="1"/>
</dbReference>
<dbReference type="HOGENOM" id="CLU_020695_10_1_1"/>
<keyword evidence="9" id="KW-1185">Reference proteome</keyword>
<dbReference type="InterPro" id="IPR039361">
    <property type="entry name" value="Cyclin"/>
</dbReference>
<feature type="compositionally biased region" description="Low complexity" evidence="5">
    <location>
        <begin position="83"/>
        <end position="109"/>
    </location>
</feature>
<reference evidence="8 9" key="1">
    <citation type="journal article" date="2011" name="PLoS Pathog.">
        <title>Endophytic Life Strategies Decoded by Genome and Transcriptome Analyses of the Mutualistic Root Symbiont Piriformospora indica.</title>
        <authorList>
            <person name="Zuccaro A."/>
            <person name="Lahrmann U."/>
            <person name="Guldener U."/>
            <person name="Langen G."/>
            <person name="Pfiffi S."/>
            <person name="Biedenkopf D."/>
            <person name="Wong P."/>
            <person name="Samans B."/>
            <person name="Grimm C."/>
            <person name="Basiewicz M."/>
            <person name="Murat C."/>
            <person name="Martin F."/>
            <person name="Kogel K.H."/>
        </authorList>
    </citation>
    <scope>NUCLEOTIDE SEQUENCE [LARGE SCALE GENOMIC DNA]</scope>
    <source>
        <strain evidence="8 9">DSM 11827</strain>
    </source>
</reference>
<dbReference type="Proteomes" id="UP000007148">
    <property type="component" value="Unassembled WGS sequence"/>
</dbReference>
<dbReference type="AlphaFoldDB" id="G4TGB9"/>
<feature type="region of interest" description="Disordered" evidence="5">
    <location>
        <begin position="215"/>
        <end position="236"/>
    </location>
</feature>
<dbReference type="OMA" id="DKMEAPQ"/>
<dbReference type="STRING" id="1109443.G4TGB9"/>
<dbReference type="InParanoid" id="G4TGB9"/>
<protein>
    <submittedName>
        <fullName evidence="8">Related to b-type cyclin 1</fullName>
    </submittedName>
</protein>
<dbReference type="GO" id="GO:0051301">
    <property type="term" value="P:cell division"/>
    <property type="evidence" value="ECO:0007669"/>
    <property type="project" value="UniProtKB-KW"/>
</dbReference>
<keyword evidence="3" id="KW-0131">Cell cycle</keyword>
<evidence type="ECO:0000256" key="3">
    <source>
        <dbReference type="ARBA" id="ARBA00023306"/>
    </source>
</evidence>
<evidence type="ECO:0000313" key="9">
    <source>
        <dbReference type="Proteomes" id="UP000007148"/>
    </source>
</evidence>
<proteinExistence type="inferred from homology"/>
<dbReference type="InterPro" id="IPR036915">
    <property type="entry name" value="Cyclin-like_sf"/>
</dbReference>